<feature type="domain" description="Ribosome receptor lysine/proline rich" evidence="9">
    <location>
        <begin position="33"/>
        <end position="188"/>
    </location>
</feature>
<feature type="compositionally biased region" description="Pro residues" evidence="7">
    <location>
        <begin position="119"/>
        <end position="131"/>
    </location>
</feature>
<sequence length="826" mass="90289">MDVYDPQTLGFVVFGGFMVFSAIGIALVSTLSMKEMSYEEALAQQRQELGKGPAARADKKKKPLEKKNRAKKKDDKASTVLPESEPEASVVEPEPKPEPVQHEGEPQPVAEPRLGSTPAPVPEASPEPHVTPKPVISPTEPTAMPACAPVIATVTPATPSPKDKRKKKVAKAEPATTKPSPAPEVVAKEVPIKDVLVKSVAQVAPETASVAPPTTPAAVKDPNVEGSTKKKGSKKKSEPPATPPADSRVALPFKALVAALTSMAFSDGEMTKLTEVLRRKDAWQRASQKGDPLAVVRKQLEEKERQLAAEQENGAAAKTRLRELAKRREGQVGVAAEVGARRQEVAALQGRMQASSQDSLAQSQQLHGKIQALQEQLENGPNAQLARLQQENSILRDALNQATSQSESRSNSEMAKLRQDCVRLGREVSERGRAQQAEEERRKAAEAKLAATEEPAAKVQVSCRCRGIFTWVLLSRSSELQKQVLTTEAELHERCSELETLRKQVAPTSGPRADCSVKVNDLQDALKERGGLVDTLQDEISKLKEELQTMKSTEMLSSLKGTWHGLSGSFSSISPWCNNSISHLTSLEKDARLLSLEDELQQLKEEMEQVKNKSNELREKNWSAMEALAAAEKRSEEKLVRAQSAQVSSQLGFHGDARRLALVGLMELNYLPQSDWLEEFPAKAQVAVQPRPLTSDLDVRLERVGLALKEQVLLLEAQLERQLETLSDTQRYEEELAQLKGLLSASQAQLDAARLQAQTQTAELSLVGDSREKSHVGASREDPLIMTRSHQHQPGFLGHTRRTFCPAGVTFATREAAEETKEGTSV</sequence>
<keyword evidence="4 8" id="KW-1133">Transmembrane helix</keyword>
<keyword evidence="2 8" id="KW-0812">Transmembrane</keyword>
<keyword evidence="3" id="KW-0256">Endoplasmic reticulum</keyword>
<dbReference type="Proteomes" id="UP000694580">
    <property type="component" value="Chromosome 3"/>
</dbReference>
<feature type="coiled-coil region" evidence="6">
    <location>
        <begin position="293"/>
        <end position="320"/>
    </location>
</feature>
<dbReference type="InterPro" id="IPR007794">
    <property type="entry name" value="Rib_rcpt_KP"/>
</dbReference>
<dbReference type="AlphaFoldDB" id="A0AAY4AAN3"/>
<dbReference type="GO" id="GO:0015031">
    <property type="term" value="P:protein transport"/>
    <property type="evidence" value="ECO:0007669"/>
    <property type="project" value="InterPro"/>
</dbReference>
<feature type="compositionally biased region" description="Basic residues" evidence="7">
    <location>
        <begin position="58"/>
        <end position="71"/>
    </location>
</feature>
<comment type="subcellular location">
    <subcellularLocation>
        <location evidence="1">Endoplasmic reticulum membrane</location>
        <topology evidence="1">Single-pass membrane protein</topology>
    </subcellularLocation>
</comment>
<evidence type="ECO:0000256" key="6">
    <source>
        <dbReference type="SAM" id="Coils"/>
    </source>
</evidence>
<reference evidence="10" key="2">
    <citation type="submission" date="2025-08" db="UniProtKB">
        <authorList>
            <consortium name="Ensembl"/>
        </authorList>
    </citation>
    <scope>IDENTIFICATION</scope>
</reference>
<dbReference type="GO" id="GO:0005789">
    <property type="term" value="C:endoplasmic reticulum membrane"/>
    <property type="evidence" value="ECO:0007669"/>
    <property type="project" value="UniProtKB-SubCell"/>
</dbReference>
<keyword evidence="11" id="KW-1185">Reference proteome</keyword>
<evidence type="ECO:0000256" key="4">
    <source>
        <dbReference type="ARBA" id="ARBA00022989"/>
    </source>
</evidence>
<feature type="transmembrane region" description="Helical" evidence="8">
    <location>
        <begin position="6"/>
        <end position="28"/>
    </location>
</feature>
<evidence type="ECO:0000256" key="2">
    <source>
        <dbReference type="ARBA" id="ARBA00022692"/>
    </source>
</evidence>
<dbReference type="SUPFAM" id="SSF58100">
    <property type="entry name" value="Bacterial hemolysins"/>
    <property type="match status" value="1"/>
</dbReference>
<dbReference type="Pfam" id="PF05104">
    <property type="entry name" value="Rib_recp_KP_reg"/>
    <property type="match status" value="1"/>
</dbReference>
<dbReference type="GeneTree" id="ENSGT00940000158015"/>
<evidence type="ECO:0000259" key="9">
    <source>
        <dbReference type="Pfam" id="PF05104"/>
    </source>
</evidence>
<feature type="region of interest" description="Disordered" evidence="7">
    <location>
        <begin position="204"/>
        <end position="250"/>
    </location>
</feature>
<dbReference type="PANTHER" id="PTHR18939">
    <property type="entry name" value="RIBOSOME BINDING PROTEIN-1"/>
    <property type="match status" value="1"/>
</dbReference>
<keyword evidence="6" id="KW-0175">Coiled coil</keyword>
<evidence type="ECO:0000313" key="10">
    <source>
        <dbReference type="Ensembl" id="ENSDCDP00010005130.1"/>
    </source>
</evidence>
<accession>A0AAY4AAN3</accession>
<dbReference type="InterPro" id="IPR040248">
    <property type="entry name" value="RRBP1"/>
</dbReference>
<protein>
    <recommendedName>
        <fullName evidence="9">Ribosome receptor lysine/proline rich domain-containing protein</fullName>
    </recommendedName>
</protein>
<dbReference type="Gene3D" id="1.10.287.1490">
    <property type="match status" value="1"/>
</dbReference>
<feature type="coiled-coil region" evidence="6">
    <location>
        <begin position="586"/>
        <end position="620"/>
    </location>
</feature>
<dbReference type="PANTHER" id="PTHR18939:SF4">
    <property type="entry name" value="RIBOSOME-BINDING PROTEIN 1"/>
    <property type="match status" value="1"/>
</dbReference>
<feature type="coiled-coil region" evidence="6">
    <location>
        <begin position="729"/>
        <end position="756"/>
    </location>
</feature>
<evidence type="ECO:0000256" key="8">
    <source>
        <dbReference type="SAM" id="Phobius"/>
    </source>
</evidence>
<evidence type="ECO:0000256" key="3">
    <source>
        <dbReference type="ARBA" id="ARBA00022824"/>
    </source>
</evidence>
<proteinExistence type="predicted"/>
<reference evidence="10" key="3">
    <citation type="submission" date="2025-09" db="UniProtKB">
        <authorList>
            <consortium name="Ensembl"/>
        </authorList>
    </citation>
    <scope>IDENTIFICATION</scope>
</reference>
<feature type="region of interest" description="Disordered" evidence="7">
    <location>
        <begin position="44"/>
        <end position="187"/>
    </location>
</feature>
<keyword evidence="5 8" id="KW-0472">Membrane</keyword>
<evidence type="ECO:0000256" key="5">
    <source>
        <dbReference type="ARBA" id="ARBA00023136"/>
    </source>
</evidence>
<feature type="compositionally biased region" description="Low complexity" evidence="7">
    <location>
        <begin position="204"/>
        <end position="219"/>
    </location>
</feature>
<evidence type="ECO:0000313" key="11">
    <source>
        <dbReference type="Proteomes" id="UP000694580"/>
    </source>
</evidence>
<organism evidence="10 11">
    <name type="scientific">Denticeps clupeoides</name>
    <name type="common">denticle herring</name>
    <dbReference type="NCBI Taxonomy" id="299321"/>
    <lineage>
        <taxon>Eukaryota</taxon>
        <taxon>Metazoa</taxon>
        <taxon>Chordata</taxon>
        <taxon>Craniata</taxon>
        <taxon>Vertebrata</taxon>
        <taxon>Euteleostomi</taxon>
        <taxon>Actinopterygii</taxon>
        <taxon>Neopterygii</taxon>
        <taxon>Teleostei</taxon>
        <taxon>Clupei</taxon>
        <taxon>Clupeiformes</taxon>
        <taxon>Denticipitoidei</taxon>
        <taxon>Denticipitidae</taxon>
        <taxon>Denticeps</taxon>
    </lineage>
</organism>
<evidence type="ECO:0000256" key="7">
    <source>
        <dbReference type="SAM" id="MobiDB-lite"/>
    </source>
</evidence>
<reference evidence="10 11" key="1">
    <citation type="submission" date="2020-06" db="EMBL/GenBank/DDBJ databases">
        <authorList>
            <consortium name="Wellcome Sanger Institute Data Sharing"/>
        </authorList>
    </citation>
    <scope>NUCLEOTIDE SEQUENCE [LARGE SCALE GENOMIC DNA]</scope>
</reference>
<feature type="compositionally biased region" description="Basic and acidic residues" evidence="7">
    <location>
        <begin position="93"/>
        <end position="105"/>
    </location>
</feature>
<evidence type="ECO:0000256" key="1">
    <source>
        <dbReference type="ARBA" id="ARBA00004389"/>
    </source>
</evidence>
<dbReference type="Ensembl" id="ENSDCDT00010005300.1">
    <property type="protein sequence ID" value="ENSDCDP00010005130.1"/>
    <property type="gene ID" value="ENSDCDG00010002224.1"/>
</dbReference>
<name>A0AAY4AAN3_9TELE</name>